<feature type="transmembrane region" description="Helical" evidence="1">
    <location>
        <begin position="51"/>
        <end position="69"/>
    </location>
</feature>
<dbReference type="RefSeq" id="WP_345315765.1">
    <property type="nucleotide sequence ID" value="NZ_BAABLF010000005.1"/>
</dbReference>
<dbReference type="PANTHER" id="PTHR28026:SF9">
    <property type="entry name" value="2-HYDROXY-PALMITIC ACID DIOXYGENASE MPO1"/>
    <property type="match status" value="1"/>
</dbReference>
<comment type="caution">
    <text evidence="2">The sequence shown here is derived from an EMBL/GenBank/DDBJ whole genome shotgun (WGS) entry which is preliminary data.</text>
</comment>
<accession>A0ABP9RW81</accession>
<feature type="transmembrane region" description="Helical" evidence="1">
    <location>
        <begin position="99"/>
        <end position="120"/>
    </location>
</feature>
<dbReference type="EMBL" id="BAABLF010000005">
    <property type="protein sequence ID" value="GAA5188339.1"/>
    <property type="molecule type" value="Genomic_DNA"/>
</dbReference>
<keyword evidence="1" id="KW-0812">Transmembrane</keyword>
<evidence type="ECO:0000313" key="3">
    <source>
        <dbReference type="Proteomes" id="UP001501600"/>
    </source>
</evidence>
<feature type="transmembrane region" description="Helical" evidence="1">
    <location>
        <begin position="74"/>
        <end position="93"/>
    </location>
</feature>
<keyword evidence="3" id="KW-1185">Reference proteome</keyword>
<feature type="transmembrane region" description="Helical" evidence="1">
    <location>
        <begin position="24"/>
        <end position="45"/>
    </location>
</feature>
<reference evidence="3" key="1">
    <citation type="journal article" date="2019" name="Int. J. Syst. Evol. Microbiol.">
        <title>The Global Catalogue of Microorganisms (GCM) 10K type strain sequencing project: providing services to taxonomists for standard genome sequencing and annotation.</title>
        <authorList>
            <consortium name="The Broad Institute Genomics Platform"/>
            <consortium name="The Broad Institute Genome Sequencing Center for Infectious Disease"/>
            <person name="Wu L."/>
            <person name="Ma J."/>
        </authorList>
    </citation>
    <scope>NUCLEOTIDE SEQUENCE [LARGE SCALE GENOMIC DNA]</scope>
    <source>
        <strain evidence="3">JCM 18720</strain>
    </source>
</reference>
<dbReference type="InterPro" id="IPR009305">
    <property type="entry name" value="Mpo1-like"/>
</dbReference>
<organism evidence="2 3">
    <name type="scientific">Ferrimonas gelatinilytica</name>
    <dbReference type="NCBI Taxonomy" id="1255257"/>
    <lineage>
        <taxon>Bacteria</taxon>
        <taxon>Pseudomonadati</taxon>
        <taxon>Pseudomonadota</taxon>
        <taxon>Gammaproteobacteria</taxon>
        <taxon>Alteromonadales</taxon>
        <taxon>Ferrimonadaceae</taxon>
        <taxon>Ferrimonas</taxon>
    </lineage>
</organism>
<dbReference type="Pfam" id="PF06127">
    <property type="entry name" value="Mpo1-like"/>
    <property type="match status" value="1"/>
</dbReference>
<feature type="transmembrane region" description="Helical" evidence="1">
    <location>
        <begin position="127"/>
        <end position="146"/>
    </location>
</feature>
<keyword evidence="1" id="KW-1133">Transmembrane helix</keyword>
<keyword evidence="1" id="KW-0472">Membrane</keyword>
<name>A0ABP9RW81_9GAMM</name>
<dbReference type="PANTHER" id="PTHR28026">
    <property type="entry name" value="DUF962 DOMAIN PROTEIN (AFU_ORTHOLOGUE AFUA_8G05310)"/>
    <property type="match status" value="1"/>
</dbReference>
<evidence type="ECO:0000313" key="2">
    <source>
        <dbReference type="EMBL" id="GAA5188339.1"/>
    </source>
</evidence>
<gene>
    <name evidence="2" type="ORF">GCM10025772_08140</name>
</gene>
<protein>
    <submittedName>
        <fullName evidence="2">DUF962 domain-containing protein</fullName>
    </submittedName>
</protein>
<proteinExistence type="predicted"/>
<dbReference type="Proteomes" id="UP001501600">
    <property type="component" value="Unassembled WGS sequence"/>
</dbReference>
<sequence>MMQRNIDQWLDAYGVSHRHPINKLIHWICVPVIVWTVLALLWGVSLPGLPLLNLATGLILIALLFYWYLSPKLALGMVVYTGINVGLILWHQQALDLPLWQSALVLFVIAWIGQFIGHLLEGAKPSFFEDVQFLLIGPIWLLSFLYRKAGIDYRPGQPSPH</sequence>
<evidence type="ECO:0000256" key="1">
    <source>
        <dbReference type="SAM" id="Phobius"/>
    </source>
</evidence>